<accession>A0A7W9YIK3</accession>
<dbReference type="SUPFAM" id="SSF52317">
    <property type="entry name" value="Class I glutamine amidotransferase-like"/>
    <property type="match status" value="1"/>
</dbReference>
<dbReference type="InterPro" id="IPR011697">
    <property type="entry name" value="Peptidase_C26"/>
</dbReference>
<protein>
    <submittedName>
        <fullName evidence="1">Putative glutamine amidotransferase</fullName>
    </submittedName>
</protein>
<dbReference type="InterPro" id="IPR029062">
    <property type="entry name" value="Class_I_gatase-like"/>
</dbReference>
<dbReference type="GO" id="GO:0005829">
    <property type="term" value="C:cytosol"/>
    <property type="evidence" value="ECO:0007669"/>
    <property type="project" value="TreeGrafter"/>
</dbReference>
<evidence type="ECO:0000313" key="1">
    <source>
        <dbReference type="EMBL" id="MBB6172620.1"/>
    </source>
</evidence>
<organism evidence="1 2">
    <name type="scientific">Nocardiopsis mwathae</name>
    <dbReference type="NCBI Taxonomy" id="1472723"/>
    <lineage>
        <taxon>Bacteria</taxon>
        <taxon>Bacillati</taxon>
        <taxon>Actinomycetota</taxon>
        <taxon>Actinomycetes</taxon>
        <taxon>Streptosporangiales</taxon>
        <taxon>Nocardiopsidaceae</taxon>
        <taxon>Nocardiopsis</taxon>
    </lineage>
</organism>
<keyword evidence="1" id="KW-0808">Transferase</keyword>
<evidence type="ECO:0000313" key="2">
    <source>
        <dbReference type="Proteomes" id="UP000546642"/>
    </source>
</evidence>
<keyword evidence="2" id="KW-1185">Reference proteome</keyword>
<comment type="caution">
    <text evidence="1">The sequence shown here is derived from an EMBL/GenBank/DDBJ whole genome shotgun (WGS) entry which is preliminary data.</text>
</comment>
<reference evidence="1 2" key="1">
    <citation type="submission" date="2020-08" db="EMBL/GenBank/DDBJ databases">
        <title>Sequencing the genomes of 1000 actinobacteria strains.</title>
        <authorList>
            <person name="Klenk H.-P."/>
        </authorList>
    </citation>
    <scope>NUCLEOTIDE SEQUENCE [LARGE SCALE GENOMIC DNA]</scope>
    <source>
        <strain evidence="1 2">DSM 46659</strain>
    </source>
</reference>
<proteinExistence type="predicted"/>
<dbReference type="Proteomes" id="UP000546642">
    <property type="component" value="Unassembled WGS sequence"/>
</dbReference>
<dbReference type="AlphaFoldDB" id="A0A7W9YIK3"/>
<dbReference type="EMBL" id="JACHDS010000001">
    <property type="protein sequence ID" value="MBB6172620.1"/>
    <property type="molecule type" value="Genomic_DNA"/>
</dbReference>
<dbReference type="CDD" id="cd01745">
    <property type="entry name" value="GATase1_2"/>
    <property type="match status" value="1"/>
</dbReference>
<keyword evidence="1" id="KW-0315">Glutamine amidotransferase</keyword>
<name>A0A7W9YIK3_9ACTN</name>
<dbReference type="Gene3D" id="3.40.50.880">
    <property type="match status" value="1"/>
</dbReference>
<dbReference type="InterPro" id="IPR044668">
    <property type="entry name" value="PuuD-like"/>
</dbReference>
<dbReference type="PANTHER" id="PTHR43235:SF1">
    <property type="entry name" value="GLUTAMINE AMIDOTRANSFERASE PB2B2.05-RELATED"/>
    <property type="match status" value="1"/>
</dbReference>
<dbReference type="GO" id="GO:0016740">
    <property type="term" value="F:transferase activity"/>
    <property type="evidence" value="ECO:0007669"/>
    <property type="project" value="UniProtKB-KW"/>
</dbReference>
<gene>
    <name evidence="1" type="ORF">HNR23_002680</name>
</gene>
<dbReference type="PANTHER" id="PTHR43235">
    <property type="entry name" value="GLUTAMINE AMIDOTRANSFERASE PB2B2.05-RELATED"/>
    <property type="match status" value="1"/>
</dbReference>
<dbReference type="GO" id="GO:0006598">
    <property type="term" value="P:polyamine catabolic process"/>
    <property type="evidence" value="ECO:0007669"/>
    <property type="project" value="TreeGrafter"/>
</dbReference>
<sequence>MNRPIIGISAYAEQARWGEAWDLPATLLPQAYADSVAASGAAPVLLPSVEGTADTVARLDGLVLAGGGDIDPARYGAAAAPPTAGVRPARDSTEFALLEAALDRGIPVLGICRGMQVMNVARGGTLHQHLPDLVRSDVHRQRLAAFDPHPVKVAPDSPLADILGRTVLDVPSYHHQGLAVLGRGVAPMAWTDDGTVEAIAYTDRPGVLGVQWHPEMDDDPSLFDWLTERARAPRR</sequence>
<dbReference type="RefSeq" id="WP_184075898.1">
    <property type="nucleotide sequence ID" value="NZ_JACHDS010000001.1"/>
</dbReference>
<dbReference type="GO" id="GO:0033969">
    <property type="term" value="F:gamma-glutamyl-gamma-aminobutyrate hydrolase activity"/>
    <property type="evidence" value="ECO:0007669"/>
    <property type="project" value="TreeGrafter"/>
</dbReference>
<dbReference type="Pfam" id="PF07722">
    <property type="entry name" value="Peptidase_C26"/>
    <property type="match status" value="1"/>
</dbReference>
<dbReference type="PROSITE" id="PS51273">
    <property type="entry name" value="GATASE_TYPE_1"/>
    <property type="match status" value="1"/>
</dbReference>